<dbReference type="GO" id="GO:0003824">
    <property type="term" value="F:catalytic activity"/>
    <property type="evidence" value="ECO:0007669"/>
    <property type="project" value="InterPro"/>
</dbReference>
<evidence type="ECO:0000313" key="2">
    <source>
        <dbReference type="EMBL" id="SCC69368.1"/>
    </source>
</evidence>
<dbReference type="AlphaFoldDB" id="A0AB37Z1V7"/>
<evidence type="ECO:0000313" key="3">
    <source>
        <dbReference type="Proteomes" id="UP000195728"/>
    </source>
</evidence>
<sequence>MNDERIPLFTDLVEHAKRKMVSFHIPGHKIGEGMEDSFKLFLGENT</sequence>
<dbReference type="RefSeq" id="WP_253184769.1">
    <property type="nucleotide sequence ID" value="NZ_FMBG01000025.1"/>
</dbReference>
<accession>A0AB37Z1V7</accession>
<reference evidence="2 3" key="1">
    <citation type="submission" date="2016-08" db="EMBL/GenBank/DDBJ databases">
        <authorList>
            <person name="Loux V."/>
            <person name="Rue O."/>
        </authorList>
    </citation>
    <scope>NUCLEOTIDE SEQUENCE [LARGE SCALE GENOMIC DNA]</scope>
    <source>
        <strain evidence="2 3">WSBC_10311</strain>
    </source>
</reference>
<dbReference type="InterPro" id="IPR000310">
    <property type="entry name" value="Orn/Lys/Arg_deCO2ase_major_dom"/>
</dbReference>
<dbReference type="Proteomes" id="UP000195728">
    <property type="component" value="Unassembled WGS sequence"/>
</dbReference>
<name>A0AB37Z1V7_9BACI</name>
<organism evidence="2 3">
    <name type="scientific">Bacillus wiedmannii</name>
    <dbReference type="NCBI Taxonomy" id="1890302"/>
    <lineage>
        <taxon>Bacteria</taxon>
        <taxon>Bacillati</taxon>
        <taxon>Bacillota</taxon>
        <taxon>Bacilli</taxon>
        <taxon>Bacillales</taxon>
        <taxon>Bacillaceae</taxon>
        <taxon>Bacillus</taxon>
        <taxon>Bacillus cereus group</taxon>
    </lineage>
</organism>
<dbReference type="InterPro" id="IPR015421">
    <property type="entry name" value="PyrdxlP-dep_Trfase_major"/>
</dbReference>
<dbReference type="Gene3D" id="3.40.640.10">
    <property type="entry name" value="Type I PLP-dependent aspartate aminotransferase-like (Major domain)"/>
    <property type="match status" value="1"/>
</dbReference>
<proteinExistence type="predicted"/>
<evidence type="ECO:0000259" key="1">
    <source>
        <dbReference type="Pfam" id="PF01276"/>
    </source>
</evidence>
<protein>
    <recommendedName>
        <fullName evidence="1">Orn/Lys/Arg decarboxylases family 1 pyridoxal-P attachment site domain-containing protein</fullName>
    </recommendedName>
</protein>
<gene>
    <name evidence="2" type="ORF">BC10311_06327</name>
</gene>
<comment type="caution">
    <text evidence="2">The sequence shown here is derived from an EMBL/GenBank/DDBJ whole genome shotgun (WGS) entry which is preliminary data.</text>
</comment>
<dbReference type="Pfam" id="PF01276">
    <property type="entry name" value="OKR_DC_1"/>
    <property type="match status" value="1"/>
</dbReference>
<dbReference type="EMBL" id="FMBG01000025">
    <property type="protein sequence ID" value="SCC69368.1"/>
    <property type="molecule type" value="Genomic_DNA"/>
</dbReference>
<feature type="domain" description="Orn/Lys/Arg decarboxylases family 1 pyridoxal-P attachment site" evidence="1">
    <location>
        <begin position="7"/>
        <end position="46"/>
    </location>
</feature>